<evidence type="ECO:0000256" key="1">
    <source>
        <dbReference type="SAM" id="MobiDB-lite"/>
    </source>
</evidence>
<organism evidence="3 4">
    <name type="scientific">Methanogenium organophilum</name>
    <dbReference type="NCBI Taxonomy" id="2199"/>
    <lineage>
        <taxon>Archaea</taxon>
        <taxon>Methanobacteriati</taxon>
        <taxon>Methanobacteriota</taxon>
        <taxon>Stenosarchaea group</taxon>
        <taxon>Methanomicrobia</taxon>
        <taxon>Methanomicrobiales</taxon>
        <taxon>Methanomicrobiaceae</taxon>
        <taxon>Methanogenium</taxon>
    </lineage>
</organism>
<feature type="region of interest" description="Disordered" evidence="1">
    <location>
        <begin position="1"/>
        <end position="46"/>
    </location>
</feature>
<evidence type="ECO:0000313" key="3">
    <source>
        <dbReference type="EMBL" id="WAI00381.1"/>
    </source>
</evidence>
<accession>A0A9X9S2K3</accession>
<gene>
    <name evidence="3" type="ORF">OU421_08035</name>
</gene>
<dbReference type="EMBL" id="CP113361">
    <property type="protein sequence ID" value="WAI00381.1"/>
    <property type="molecule type" value="Genomic_DNA"/>
</dbReference>
<sequence length="230" mass="25798">MDEEKKDNTSSPADTPRENVSPEEVVQKEPTPSAPETPMITEEEKQKIIEEERRRVENEEKMKKEAVKAYKKEHKKGFGLFKGLILLVVIIGVVVVAGYLTFDAFGNQNAWGNSYPYVATYDVLLPDSSEVFFGNVPVLAVSSGNDVTLKIGNERQILSIGTPVEFQPAHMTVKMYGLTLRESDYHLTITYRGLVDNRLDFLVSARTSDSPMSSWMRELVVPSQATVRPV</sequence>
<dbReference type="AlphaFoldDB" id="A0A9X9S2K3"/>
<protein>
    <submittedName>
        <fullName evidence="3">Uncharacterized protein</fullName>
    </submittedName>
</protein>
<feature type="transmembrane region" description="Helical" evidence="2">
    <location>
        <begin position="80"/>
        <end position="100"/>
    </location>
</feature>
<keyword evidence="4" id="KW-1185">Reference proteome</keyword>
<keyword evidence="2" id="KW-1133">Transmembrane helix</keyword>
<dbReference type="KEGG" id="mou:OU421_08035"/>
<dbReference type="Proteomes" id="UP001163096">
    <property type="component" value="Chromosome"/>
</dbReference>
<proteinExistence type="predicted"/>
<keyword evidence="2" id="KW-0812">Transmembrane</keyword>
<reference evidence="3" key="1">
    <citation type="submission" date="2022-11" db="EMBL/GenBank/DDBJ databases">
        <title>Complete genome sequence of Methanogenium organophilum DSM 3596.</title>
        <authorList>
            <person name="Chen S.-C."/>
            <person name="Lai S.-J."/>
            <person name="You Y.-T."/>
        </authorList>
    </citation>
    <scope>NUCLEOTIDE SEQUENCE</scope>
    <source>
        <strain evidence="3">DSM 3596</strain>
    </source>
</reference>
<keyword evidence="2" id="KW-0472">Membrane</keyword>
<dbReference type="RefSeq" id="WP_268185576.1">
    <property type="nucleotide sequence ID" value="NZ_CP113361.1"/>
</dbReference>
<evidence type="ECO:0000256" key="2">
    <source>
        <dbReference type="SAM" id="Phobius"/>
    </source>
</evidence>
<evidence type="ECO:0000313" key="4">
    <source>
        <dbReference type="Proteomes" id="UP001163096"/>
    </source>
</evidence>
<dbReference type="GeneID" id="76835043"/>
<name>A0A9X9S2K3_METOG</name>